<protein>
    <submittedName>
        <fullName evidence="2">Uncharacterized protein</fullName>
    </submittedName>
</protein>
<keyword evidence="3" id="KW-1185">Reference proteome</keyword>
<accession>A0A4D7AM88</accession>
<dbReference type="KEGG" id="obj:EIO64_16895"/>
<dbReference type="EMBL" id="CP034413">
    <property type="protein sequence ID" value="QCI60674.1"/>
    <property type="molecule type" value="Genomic_DNA"/>
</dbReference>
<dbReference type="Proteomes" id="UP000298642">
    <property type="component" value="Chromosome"/>
</dbReference>
<gene>
    <name evidence="2" type="ORF">EIO64_16895</name>
</gene>
<evidence type="ECO:0000313" key="2">
    <source>
        <dbReference type="EMBL" id="QCI60674.1"/>
    </source>
</evidence>
<feature type="compositionally biased region" description="Basic and acidic residues" evidence="1">
    <location>
        <begin position="83"/>
        <end position="94"/>
    </location>
</feature>
<proteinExistence type="predicted"/>
<feature type="region of interest" description="Disordered" evidence="1">
    <location>
        <begin position="77"/>
        <end position="114"/>
    </location>
</feature>
<reference evidence="3" key="1">
    <citation type="submission" date="2018-12" db="EMBL/GenBank/DDBJ databases">
        <title>Dusodibacter welbiota gen. nov., sp. nov., isolated from human faeces and emended description of the Oscillibacter genus.</title>
        <authorList>
            <person name="Le Roy T."/>
            <person name="Van der Smissen P."/>
            <person name="Delzenne N."/>
            <person name="Muccioli G."/>
            <person name="Collet J.F."/>
            <person name="Cani P.D."/>
        </authorList>
    </citation>
    <scope>NUCLEOTIDE SEQUENCE [LARGE SCALE GENOMIC DNA]</scope>
    <source>
        <strain evidence="3">J115</strain>
    </source>
</reference>
<organism evidence="2 3">
    <name type="scientific">Dysosmobacter welbionis</name>
    <dbReference type="NCBI Taxonomy" id="2093857"/>
    <lineage>
        <taxon>Bacteria</taxon>
        <taxon>Bacillati</taxon>
        <taxon>Bacillota</taxon>
        <taxon>Clostridia</taxon>
        <taxon>Eubacteriales</taxon>
        <taxon>Oscillospiraceae</taxon>
        <taxon>Dysosmobacter</taxon>
    </lineage>
</organism>
<dbReference type="AlphaFoldDB" id="A0A4D7AM88"/>
<dbReference type="RefSeq" id="WP_136891688.1">
    <property type="nucleotide sequence ID" value="NZ_CP034413.3"/>
</dbReference>
<name>A0A4D7AM88_9FIRM</name>
<evidence type="ECO:0000313" key="3">
    <source>
        <dbReference type="Proteomes" id="UP000298642"/>
    </source>
</evidence>
<evidence type="ECO:0000256" key="1">
    <source>
        <dbReference type="SAM" id="MobiDB-lite"/>
    </source>
</evidence>
<sequence>MEYLYDLKEKLCKELEEYAQKSNMNAGDLEMVHKLTDTIKNVDKIMMLEEGGYSQAADMDSPSSYARGSSYANRGKHYVRGHYSRDGGYSRDGRGGYSRDGYSRARGYSRSEAKDSMMEQLGAMMEDASNDREREAIRMCMEHLNQE</sequence>